<protein>
    <submittedName>
        <fullName evidence="1">Uncharacterized protein</fullName>
    </submittedName>
</protein>
<sequence length="81" mass="9482">MIILVVANQLTGGHKLMKDGRDAFYIIIRIDVSTDNQIKIQKKDSEEHRELYTKIRDDLIIGKKTVGRVNVCFMQFLVQYR</sequence>
<proteinExistence type="predicted"/>
<gene>
    <name evidence="1" type="ORF">APLA_LOCUS7515</name>
</gene>
<name>A0A8S0ZXH1_ARCPL</name>
<accession>A0A8S0ZXH1</accession>
<evidence type="ECO:0000313" key="1">
    <source>
        <dbReference type="EMBL" id="CAB3236715.1"/>
    </source>
</evidence>
<evidence type="ECO:0000313" key="2">
    <source>
        <dbReference type="Proteomes" id="UP000494256"/>
    </source>
</evidence>
<dbReference type="EMBL" id="CADEBD010000302">
    <property type="protein sequence ID" value="CAB3236715.1"/>
    <property type="molecule type" value="Genomic_DNA"/>
</dbReference>
<dbReference type="AlphaFoldDB" id="A0A8S0ZXH1"/>
<organism evidence="1 2">
    <name type="scientific">Arctia plantaginis</name>
    <name type="common">Wood tiger moth</name>
    <name type="synonym">Phalaena plantaginis</name>
    <dbReference type="NCBI Taxonomy" id="874455"/>
    <lineage>
        <taxon>Eukaryota</taxon>
        <taxon>Metazoa</taxon>
        <taxon>Ecdysozoa</taxon>
        <taxon>Arthropoda</taxon>
        <taxon>Hexapoda</taxon>
        <taxon>Insecta</taxon>
        <taxon>Pterygota</taxon>
        <taxon>Neoptera</taxon>
        <taxon>Endopterygota</taxon>
        <taxon>Lepidoptera</taxon>
        <taxon>Glossata</taxon>
        <taxon>Ditrysia</taxon>
        <taxon>Noctuoidea</taxon>
        <taxon>Erebidae</taxon>
        <taxon>Arctiinae</taxon>
        <taxon>Arctia</taxon>
    </lineage>
</organism>
<comment type="caution">
    <text evidence="1">The sequence shown here is derived from an EMBL/GenBank/DDBJ whole genome shotgun (WGS) entry which is preliminary data.</text>
</comment>
<reference evidence="1 2" key="1">
    <citation type="submission" date="2020-04" db="EMBL/GenBank/DDBJ databases">
        <authorList>
            <person name="Wallbank WR R."/>
            <person name="Pardo Diaz C."/>
            <person name="Kozak K."/>
            <person name="Martin S."/>
            <person name="Jiggins C."/>
            <person name="Moest M."/>
            <person name="Warren A I."/>
            <person name="Byers J.R.P. K."/>
            <person name="Montejo-Kovacevich G."/>
            <person name="Yen C E."/>
        </authorList>
    </citation>
    <scope>NUCLEOTIDE SEQUENCE [LARGE SCALE GENOMIC DNA]</scope>
</reference>
<dbReference type="OrthoDB" id="10072022at2759"/>
<dbReference type="Proteomes" id="UP000494256">
    <property type="component" value="Unassembled WGS sequence"/>
</dbReference>